<name>A0A1R2BXF7_9CILI</name>
<keyword evidence="2" id="KW-1133">Transmembrane helix</keyword>
<evidence type="ECO:0000313" key="3">
    <source>
        <dbReference type="EMBL" id="OMJ81456.1"/>
    </source>
</evidence>
<protein>
    <submittedName>
        <fullName evidence="3">Uncharacterized protein</fullName>
    </submittedName>
</protein>
<feature type="transmembrane region" description="Helical" evidence="2">
    <location>
        <begin position="311"/>
        <end position="333"/>
    </location>
</feature>
<evidence type="ECO:0000256" key="2">
    <source>
        <dbReference type="SAM" id="Phobius"/>
    </source>
</evidence>
<dbReference type="EMBL" id="MPUH01000380">
    <property type="protein sequence ID" value="OMJ81456.1"/>
    <property type="molecule type" value="Genomic_DNA"/>
</dbReference>
<evidence type="ECO:0000313" key="4">
    <source>
        <dbReference type="Proteomes" id="UP000187209"/>
    </source>
</evidence>
<keyword evidence="4" id="KW-1185">Reference proteome</keyword>
<organism evidence="3 4">
    <name type="scientific">Stentor coeruleus</name>
    <dbReference type="NCBI Taxonomy" id="5963"/>
    <lineage>
        <taxon>Eukaryota</taxon>
        <taxon>Sar</taxon>
        <taxon>Alveolata</taxon>
        <taxon>Ciliophora</taxon>
        <taxon>Postciliodesmatophora</taxon>
        <taxon>Heterotrichea</taxon>
        <taxon>Heterotrichida</taxon>
        <taxon>Stentoridae</taxon>
        <taxon>Stentor</taxon>
    </lineage>
</organism>
<feature type="region of interest" description="Disordered" evidence="1">
    <location>
        <begin position="145"/>
        <end position="191"/>
    </location>
</feature>
<keyword evidence="2" id="KW-0472">Membrane</keyword>
<feature type="compositionally biased region" description="Polar residues" evidence="1">
    <location>
        <begin position="275"/>
        <end position="288"/>
    </location>
</feature>
<sequence length="400" mass="45958">MSCEKNCLLCHTLQKYKVNPARYHGVCQNHSTQIKNTGKCNYCNSIVPILFIELGIICSLCNEICSCSYSSCDHIICENCFNSGKYCEKCITIKPGAKCEYCLERDIMKNSCCITHKICEVCAREKNLCPLCEIHSDDSEKKLKIRSKKQKLHKKHKDKNRDKSKSSSRNQRTSIGLSSKSENTYENENKGPVSLAKSDYYGFQIENEEKMNPSKIKINFIGENRQSINMKKNEAEDKKFQSADSSSNPKMSIIYESIGEKQNIISVNSNPVEEINNQPADKLNNQDLTSRRTNDSDTSSTWNVKINFRCIVFFIIYCLTCCWNFGICFNYKLEGASNGKSRFWYCLSCLYLCKHDSENYKIWKYFLRCTFCEIPTMSSHRLQESGGRTDLLNSNIVKNA</sequence>
<dbReference type="Proteomes" id="UP000187209">
    <property type="component" value="Unassembled WGS sequence"/>
</dbReference>
<accession>A0A1R2BXF7</accession>
<dbReference type="AlphaFoldDB" id="A0A1R2BXF7"/>
<feature type="region of interest" description="Disordered" evidence="1">
    <location>
        <begin position="275"/>
        <end position="299"/>
    </location>
</feature>
<evidence type="ECO:0000256" key="1">
    <source>
        <dbReference type="SAM" id="MobiDB-lite"/>
    </source>
</evidence>
<keyword evidence="2" id="KW-0812">Transmembrane</keyword>
<gene>
    <name evidence="3" type="ORF">SteCoe_18073</name>
</gene>
<comment type="caution">
    <text evidence="3">The sequence shown here is derived from an EMBL/GenBank/DDBJ whole genome shotgun (WGS) entry which is preliminary data.</text>
</comment>
<reference evidence="3 4" key="1">
    <citation type="submission" date="2016-11" db="EMBL/GenBank/DDBJ databases">
        <title>The macronuclear genome of Stentor coeruleus: a giant cell with tiny introns.</title>
        <authorList>
            <person name="Slabodnick M."/>
            <person name="Ruby J.G."/>
            <person name="Reiff S.B."/>
            <person name="Swart E.C."/>
            <person name="Gosai S."/>
            <person name="Prabakaran S."/>
            <person name="Witkowska E."/>
            <person name="Larue G.E."/>
            <person name="Fisher S."/>
            <person name="Freeman R.M."/>
            <person name="Gunawardena J."/>
            <person name="Chu W."/>
            <person name="Stover N.A."/>
            <person name="Gregory B.D."/>
            <person name="Nowacki M."/>
            <person name="Derisi J."/>
            <person name="Roy S.W."/>
            <person name="Marshall W.F."/>
            <person name="Sood P."/>
        </authorList>
    </citation>
    <scope>NUCLEOTIDE SEQUENCE [LARGE SCALE GENOMIC DNA]</scope>
    <source>
        <strain evidence="3">WM001</strain>
    </source>
</reference>
<feature type="compositionally biased region" description="Polar residues" evidence="1">
    <location>
        <begin position="173"/>
        <end position="186"/>
    </location>
</feature>
<feature type="compositionally biased region" description="Basic residues" evidence="1">
    <location>
        <begin position="145"/>
        <end position="158"/>
    </location>
</feature>
<proteinExistence type="predicted"/>